<keyword evidence="3 4" id="KW-0067">ATP-binding</keyword>
<dbReference type="RefSeq" id="WP_272778901.1">
    <property type="nucleotide sequence ID" value="NZ_JAQQLI010000036.1"/>
</dbReference>
<dbReference type="InterPro" id="IPR037171">
    <property type="entry name" value="NagB/RpiA_transferase-like"/>
</dbReference>
<gene>
    <name evidence="5" type="ORF">PQJ73_20450</name>
</gene>
<evidence type="ECO:0000313" key="5">
    <source>
        <dbReference type="EMBL" id="MDC7788067.1"/>
    </source>
</evidence>
<evidence type="ECO:0000256" key="1">
    <source>
        <dbReference type="ARBA" id="ARBA00010638"/>
    </source>
</evidence>
<name>A0ABT5JEM3_RHOTP</name>
<dbReference type="PANTHER" id="PTHR23407">
    <property type="entry name" value="ATPASE INHIBITOR/5-FORMYLTETRAHYDROFOLATE CYCLO-LIGASE"/>
    <property type="match status" value="1"/>
</dbReference>
<evidence type="ECO:0000313" key="6">
    <source>
        <dbReference type="Proteomes" id="UP001165652"/>
    </source>
</evidence>
<dbReference type="Proteomes" id="UP001165652">
    <property type="component" value="Unassembled WGS sequence"/>
</dbReference>
<evidence type="ECO:0000256" key="4">
    <source>
        <dbReference type="RuleBase" id="RU361279"/>
    </source>
</evidence>
<dbReference type="GO" id="GO:0030272">
    <property type="term" value="F:5-formyltetrahydrofolate cyclo-ligase activity"/>
    <property type="evidence" value="ECO:0007669"/>
    <property type="project" value="UniProtKB-EC"/>
</dbReference>
<comment type="caution">
    <text evidence="5">The sequence shown here is derived from an EMBL/GenBank/DDBJ whole genome shotgun (WGS) entry which is preliminary data.</text>
</comment>
<dbReference type="NCBIfam" id="TIGR02727">
    <property type="entry name" value="MTHFS_bact"/>
    <property type="match status" value="1"/>
</dbReference>
<protein>
    <recommendedName>
        <fullName evidence="4">5-formyltetrahydrofolate cyclo-ligase</fullName>
        <ecNumber evidence="4">6.3.3.2</ecNumber>
    </recommendedName>
</protein>
<organism evidence="5 6">
    <name type="scientific">Rhodoplanes tepidamans</name>
    <name type="common">Rhodoplanes cryptolactis</name>
    <dbReference type="NCBI Taxonomy" id="200616"/>
    <lineage>
        <taxon>Bacteria</taxon>
        <taxon>Pseudomonadati</taxon>
        <taxon>Pseudomonadota</taxon>
        <taxon>Alphaproteobacteria</taxon>
        <taxon>Hyphomicrobiales</taxon>
        <taxon>Nitrobacteraceae</taxon>
        <taxon>Rhodoplanes</taxon>
    </lineage>
</organism>
<accession>A0ABT5JEM3</accession>
<dbReference type="EMBL" id="JAQQLI010000036">
    <property type="protein sequence ID" value="MDC7788067.1"/>
    <property type="molecule type" value="Genomic_DNA"/>
</dbReference>
<comment type="similarity">
    <text evidence="1 4">Belongs to the 5-formyltetrahydrofolate cyclo-ligase family.</text>
</comment>
<dbReference type="InterPro" id="IPR024185">
    <property type="entry name" value="FTHF_cligase-like_sf"/>
</dbReference>
<comment type="catalytic activity">
    <reaction evidence="4">
        <text>(6S)-5-formyl-5,6,7,8-tetrahydrofolate + ATP = (6R)-5,10-methenyltetrahydrofolate + ADP + phosphate</text>
        <dbReference type="Rhea" id="RHEA:10488"/>
        <dbReference type="ChEBI" id="CHEBI:30616"/>
        <dbReference type="ChEBI" id="CHEBI:43474"/>
        <dbReference type="ChEBI" id="CHEBI:57455"/>
        <dbReference type="ChEBI" id="CHEBI:57457"/>
        <dbReference type="ChEBI" id="CHEBI:456216"/>
        <dbReference type="EC" id="6.3.3.2"/>
    </reaction>
</comment>
<reference evidence="5" key="2">
    <citation type="submission" date="2023-02" db="EMBL/GenBank/DDBJ databases">
        <authorList>
            <person name="Rayyan A."/>
            <person name="Meyer T."/>
            <person name="Kyndt J.A."/>
        </authorList>
    </citation>
    <scope>NUCLEOTIDE SEQUENCE</scope>
    <source>
        <strain evidence="5">DSM 9987</strain>
    </source>
</reference>
<dbReference type="Gene3D" id="3.40.50.10420">
    <property type="entry name" value="NagB/RpiA/CoA transferase-like"/>
    <property type="match status" value="1"/>
</dbReference>
<keyword evidence="6" id="KW-1185">Reference proteome</keyword>
<dbReference type="EC" id="6.3.3.2" evidence="4"/>
<dbReference type="Pfam" id="PF01812">
    <property type="entry name" value="5-FTHF_cyc-lig"/>
    <property type="match status" value="1"/>
</dbReference>
<evidence type="ECO:0000256" key="2">
    <source>
        <dbReference type="ARBA" id="ARBA00022741"/>
    </source>
</evidence>
<dbReference type="PANTHER" id="PTHR23407:SF1">
    <property type="entry name" value="5-FORMYLTETRAHYDROFOLATE CYCLO-LIGASE"/>
    <property type="match status" value="1"/>
</dbReference>
<dbReference type="InterPro" id="IPR002698">
    <property type="entry name" value="FTHF_cligase"/>
</dbReference>
<keyword evidence="2 4" id="KW-0547">Nucleotide-binding</keyword>
<evidence type="ECO:0000256" key="3">
    <source>
        <dbReference type="ARBA" id="ARBA00022840"/>
    </source>
</evidence>
<reference evidence="5" key="1">
    <citation type="journal article" date="2023" name="Microbiol Resour">
        <title>Genome Sequences of Rhodoplanes serenus and Two Thermotolerant Strains, Rhodoplanes tepidamans and 'Rhodoplanes cryptolactis,' Further Refine the Genus.</title>
        <authorList>
            <person name="Rayyan A.A."/>
            <person name="Kyndt J.A."/>
        </authorList>
    </citation>
    <scope>NUCLEOTIDE SEQUENCE</scope>
    <source>
        <strain evidence="5">DSM 9987</strain>
    </source>
</reference>
<proteinExistence type="inferred from homology"/>
<keyword evidence="4" id="KW-0479">Metal-binding</keyword>
<comment type="cofactor">
    <cofactor evidence="4">
        <name>Mg(2+)</name>
        <dbReference type="ChEBI" id="CHEBI:18420"/>
    </cofactor>
</comment>
<dbReference type="PIRSF" id="PIRSF006806">
    <property type="entry name" value="FTHF_cligase"/>
    <property type="match status" value="1"/>
</dbReference>
<keyword evidence="4" id="KW-0460">Magnesium</keyword>
<dbReference type="SUPFAM" id="SSF100950">
    <property type="entry name" value="NagB/RpiA/CoA transferase-like"/>
    <property type="match status" value="1"/>
</dbReference>
<keyword evidence="5" id="KW-0436">Ligase</keyword>
<sequence>MTSKPPIDPVAAEKAALRRAALDRRDEIPAEHRAAAAAAIAARPLPVPVTAGTVVSGYMAIRSELDPAPLMRRFVENGTGLALPVVRGRGQPLAFRAWAPGVPLVTAGFGLLEPAPEAPEVVPDVLLVPLACFDRTGHRIGYGAGHYDTTLAALRAERPVVAIGIAFAAQEIARVPANGRDARLDLVLTEAEVIDCR</sequence>